<sequence>MRIGFPGMIPCSLIDLISLALVDIARQTCSFAAVDLALLHPFRQRGWRTALAAIDDVQTTAKSARFVVQHHANGTVADFR</sequence>
<evidence type="ECO:0000313" key="1">
    <source>
        <dbReference type="EMBL" id="RDJ04506.1"/>
    </source>
</evidence>
<proteinExistence type="predicted"/>
<dbReference type="EMBL" id="NAAC01000038">
    <property type="protein sequence ID" value="RDJ04506.1"/>
    <property type="molecule type" value="Genomic_DNA"/>
</dbReference>
<organism evidence="1 2">
    <name type="scientific">Rhizobium grahamii</name>
    <dbReference type="NCBI Taxonomy" id="1120045"/>
    <lineage>
        <taxon>Bacteria</taxon>
        <taxon>Pseudomonadati</taxon>
        <taxon>Pseudomonadota</taxon>
        <taxon>Alphaproteobacteria</taxon>
        <taxon>Hyphomicrobiales</taxon>
        <taxon>Rhizobiaceae</taxon>
        <taxon>Rhizobium/Agrobacterium group</taxon>
        <taxon>Rhizobium</taxon>
    </lineage>
</organism>
<gene>
    <name evidence="1" type="ORF">B5K06_27085</name>
</gene>
<name>A0A370KH87_9HYPH</name>
<dbReference type="Proteomes" id="UP000254939">
    <property type="component" value="Unassembled WGS sequence"/>
</dbReference>
<dbReference type="AlphaFoldDB" id="A0A370KH87"/>
<reference evidence="1 2" key="1">
    <citation type="submission" date="2017-03" db="EMBL/GenBank/DDBJ databases">
        <title>Genome analysis of Rhizobial strains effectives or ineffectives for nitrogen fixation isolated from bean seeds.</title>
        <authorList>
            <person name="Peralta H."/>
            <person name="Aguilar-Vera A."/>
            <person name="Mora Y."/>
            <person name="Vargas-Lagunas C."/>
            <person name="Girard L."/>
            <person name="Mora J."/>
        </authorList>
    </citation>
    <scope>NUCLEOTIDE SEQUENCE [LARGE SCALE GENOMIC DNA]</scope>
    <source>
        <strain evidence="1 2">CCGM3</strain>
    </source>
</reference>
<evidence type="ECO:0000313" key="2">
    <source>
        <dbReference type="Proteomes" id="UP000254939"/>
    </source>
</evidence>
<accession>A0A370KH87</accession>
<comment type="caution">
    <text evidence="1">The sequence shown here is derived from an EMBL/GenBank/DDBJ whole genome shotgun (WGS) entry which is preliminary data.</text>
</comment>
<protein>
    <submittedName>
        <fullName evidence="1">Uncharacterized protein</fullName>
    </submittedName>
</protein>